<dbReference type="EMBL" id="FZOR01000003">
    <property type="protein sequence ID" value="SNS39730.1"/>
    <property type="molecule type" value="Genomic_DNA"/>
</dbReference>
<gene>
    <name evidence="1" type="ORF">SAMN05443665_1003228</name>
</gene>
<evidence type="ECO:0000313" key="2">
    <source>
        <dbReference type="Proteomes" id="UP000198318"/>
    </source>
</evidence>
<sequence length="203" mass="22525">MRHPVGRTGLGGDIGYLKDLERESLAFWESVGIDPIRITTDDGDFHTLRCYLRDEPVFLGSGGRIEVFRTERALVAWLVRHGERGHDLAAMSTWPIVLEAARNGELTVWVDTVNVYAIAGVHRDLLESERPDGHLLEQAGELFLDAGSWAGDDAAERALHRGEPLGRLVAAVTDRREPAVLDGTEAAVWKRLVDGLTARFRVH</sequence>
<name>A0A239E4Q6_9ACTN</name>
<evidence type="ECO:0000313" key="1">
    <source>
        <dbReference type="EMBL" id="SNS39730.1"/>
    </source>
</evidence>
<protein>
    <submittedName>
        <fullName evidence="1">Uncharacterized protein</fullName>
    </submittedName>
</protein>
<accession>A0A239E4Q6</accession>
<reference evidence="1 2" key="1">
    <citation type="submission" date="2017-06" db="EMBL/GenBank/DDBJ databases">
        <authorList>
            <person name="Kim H.J."/>
            <person name="Triplett B.A."/>
        </authorList>
    </citation>
    <scope>NUCLEOTIDE SEQUENCE [LARGE SCALE GENOMIC DNA]</scope>
    <source>
        <strain evidence="1 2">DSM 44715</strain>
    </source>
</reference>
<dbReference type="AlphaFoldDB" id="A0A239E4Q6"/>
<dbReference type="Proteomes" id="UP000198318">
    <property type="component" value="Unassembled WGS sequence"/>
</dbReference>
<keyword evidence="2" id="KW-1185">Reference proteome</keyword>
<dbReference type="RefSeq" id="WP_089324823.1">
    <property type="nucleotide sequence ID" value="NZ_FZOR01000003.1"/>
</dbReference>
<organism evidence="1 2">
    <name type="scientific">Actinomadura meyerae</name>
    <dbReference type="NCBI Taxonomy" id="240840"/>
    <lineage>
        <taxon>Bacteria</taxon>
        <taxon>Bacillati</taxon>
        <taxon>Actinomycetota</taxon>
        <taxon>Actinomycetes</taxon>
        <taxon>Streptosporangiales</taxon>
        <taxon>Thermomonosporaceae</taxon>
        <taxon>Actinomadura</taxon>
    </lineage>
</organism>
<proteinExistence type="predicted"/>
<dbReference type="OrthoDB" id="3350465at2"/>